<proteinExistence type="predicted"/>
<dbReference type="CDD" id="cd00531">
    <property type="entry name" value="NTF2_like"/>
    <property type="match status" value="1"/>
</dbReference>
<feature type="domain" description="SnoaL-like" evidence="2">
    <location>
        <begin position="29"/>
        <end position="144"/>
    </location>
</feature>
<evidence type="ECO:0000313" key="4">
    <source>
        <dbReference type="Proteomes" id="UP000239772"/>
    </source>
</evidence>
<dbReference type="NCBIfam" id="TIGR02246">
    <property type="entry name" value="SgcJ/EcaC family oxidoreductase"/>
    <property type="match status" value="1"/>
</dbReference>
<dbReference type="InterPro" id="IPR011944">
    <property type="entry name" value="Steroid_delta5-4_isomerase"/>
</dbReference>
<keyword evidence="4" id="KW-1185">Reference proteome</keyword>
<name>A0A2T1HR62_9HYPH</name>
<keyword evidence="1" id="KW-0732">Signal</keyword>
<feature type="signal peptide" evidence="1">
    <location>
        <begin position="1"/>
        <end position="22"/>
    </location>
</feature>
<evidence type="ECO:0000256" key="1">
    <source>
        <dbReference type="SAM" id="SignalP"/>
    </source>
</evidence>
<dbReference type="RefSeq" id="WP_106337844.1">
    <property type="nucleotide sequence ID" value="NZ_PVZS01000016.1"/>
</dbReference>
<dbReference type="Pfam" id="PF13474">
    <property type="entry name" value="SnoaL_3"/>
    <property type="match status" value="1"/>
</dbReference>
<dbReference type="InterPro" id="IPR032710">
    <property type="entry name" value="NTF2-like_dom_sf"/>
</dbReference>
<organism evidence="3 4">
    <name type="scientific">Alsobacter soli</name>
    <dbReference type="NCBI Taxonomy" id="2109933"/>
    <lineage>
        <taxon>Bacteria</taxon>
        <taxon>Pseudomonadati</taxon>
        <taxon>Pseudomonadota</taxon>
        <taxon>Alphaproteobacteria</taxon>
        <taxon>Hyphomicrobiales</taxon>
        <taxon>Alsobacteraceae</taxon>
        <taxon>Alsobacter</taxon>
    </lineage>
</organism>
<dbReference type="EMBL" id="PVZS01000016">
    <property type="protein sequence ID" value="PSC04127.1"/>
    <property type="molecule type" value="Genomic_DNA"/>
</dbReference>
<dbReference type="SUPFAM" id="SSF54427">
    <property type="entry name" value="NTF2-like"/>
    <property type="match status" value="1"/>
</dbReference>
<comment type="caution">
    <text evidence="3">The sequence shown here is derived from an EMBL/GenBank/DDBJ whole genome shotgun (WGS) entry which is preliminary data.</text>
</comment>
<dbReference type="InterPro" id="IPR037401">
    <property type="entry name" value="SnoaL-like"/>
</dbReference>
<evidence type="ECO:0000259" key="2">
    <source>
        <dbReference type="Pfam" id="PF13474"/>
    </source>
</evidence>
<gene>
    <name evidence="3" type="ORF">SLNSH_15115</name>
</gene>
<dbReference type="Gene3D" id="3.10.450.50">
    <property type="match status" value="1"/>
</dbReference>
<feature type="chain" id="PRO_5015424910" description="SnoaL-like domain-containing protein" evidence="1">
    <location>
        <begin position="23"/>
        <end position="152"/>
    </location>
</feature>
<protein>
    <recommendedName>
        <fullName evidence="2">SnoaL-like domain-containing protein</fullName>
    </recommendedName>
</protein>
<evidence type="ECO:0000313" key="3">
    <source>
        <dbReference type="EMBL" id="PSC04127.1"/>
    </source>
</evidence>
<dbReference type="Proteomes" id="UP000239772">
    <property type="component" value="Unassembled WGS sequence"/>
</dbReference>
<accession>A0A2T1HR62</accession>
<reference evidence="4" key="1">
    <citation type="submission" date="2018-03" db="EMBL/GenBank/DDBJ databases">
        <authorList>
            <person name="Sun L."/>
            <person name="Liu H."/>
            <person name="Chen W."/>
            <person name="Huang K."/>
            <person name="Liu W."/>
            <person name="Gao X."/>
        </authorList>
    </citation>
    <scope>NUCLEOTIDE SEQUENCE [LARGE SCALE GENOMIC DNA]</scope>
    <source>
        <strain evidence="4">SH9</strain>
    </source>
</reference>
<dbReference type="OrthoDB" id="1551077at2"/>
<dbReference type="AlphaFoldDB" id="A0A2T1HR62"/>
<sequence length="152" mass="16644">MLAHRLVQSCALLVATCLPVLAGPAEDANAAVDRWSAAYTSNDIDSLARNYWADAILLGTVSPVMSEGEGAIRAYFGTLKGSGNKNDIQERRTIVLDDNAVVVTGFYLFTRMNEGQPVPGPSRFTMLLTRRDGEWRIAHHHSSPHVLPKKQP</sequence>